<protein>
    <submittedName>
        <fullName evidence="2">Unannotated protein</fullName>
    </submittedName>
</protein>
<keyword evidence="1" id="KW-1133">Transmembrane helix</keyword>
<evidence type="ECO:0000256" key="1">
    <source>
        <dbReference type="SAM" id="Phobius"/>
    </source>
</evidence>
<dbReference type="EMBL" id="CAFBSG010000024">
    <property type="protein sequence ID" value="CAB5241023.1"/>
    <property type="molecule type" value="Genomic_DNA"/>
</dbReference>
<feature type="transmembrane region" description="Helical" evidence="1">
    <location>
        <begin position="34"/>
        <end position="53"/>
    </location>
</feature>
<proteinExistence type="predicted"/>
<keyword evidence="1" id="KW-0472">Membrane</keyword>
<organism evidence="2">
    <name type="scientific">freshwater metagenome</name>
    <dbReference type="NCBI Taxonomy" id="449393"/>
    <lineage>
        <taxon>unclassified sequences</taxon>
        <taxon>metagenomes</taxon>
        <taxon>ecological metagenomes</taxon>
    </lineage>
</organism>
<reference evidence="2" key="1">
    <citation type="submission" date="2020-05" db="EMBL/GenBank/DDBJ databases">
        <authorList>
            <person name="Chiriac C."/>
            <person name="Salcher M."/>
            <person name="Ghai R."/>
            <person name="Kavagutti S V."/>
        </authorList>
    </citation>
    <scope>NUCLEOTIDE SEQUENCE</scope>
</reference>
<name>A0A6J7XV21_9ZZZZ</name>
<sequence length="145" mass="15881">MLLTSIMTLSNTGSAVKLIDRLVNGGLTNASQLLWSGGSIWLTNIVIFSLWYWDLDRGGPGARAQGLKEVPDFLFPQMSDEKYAAPGWHPTFFDYVYVSITNASAFSPTDAMPLTKWAKALMLTQSLTSLLIVGLVIARAVNILQ</sequence>
<accession>A0A6J7XV21</accession>
<gene>
    <name evidence="2" type="ORF">UFOPK3554_01189</name>
</gene>
<feature type="transmembrane region" description="Helical" evidence="1">
    <location>
        <begin position="120"/>
        <end position="141"/>
    </location>
</feature>
<evidence type="ECO:0000313" key="2">
    <source>
        <dbReference type="EMBL" id="CAB5241023.1"/>
    </source>
</evidence>
<dbReference type="AlphaFoldDB" id="A0A6J7XV21"/>
<keyword evidence="1" id="KW-0812">Transmembrane</keyword>
<dbReference type="SUPFAM" id="SSF81324">
    <property type="entry name" value="Voltage-gated potassium channels"/>
    <property type="match status" value="1"/>
</dbReference>